<dbReference type="SUPFAM" id="SSF56176">
    <property type="entry name" value="FAD-binding/transporter-associated domain-like"/>
    <property type="match status" value="1"/>
</dbReference>
<dbReference type="SUPFAM" id="SSF55103">
    <property type="entry name" value="FAD-linked oxidases, C-terminal domain"/>
    <property type="match status" value="1"/>
</dbReference>
<dbReference type="EC" id="1.1.2.4" evidence="10"/>
<dbReference type="InterPro" id="IPR009051">
    <property type="entry name" value="Helical_ferredxn"/>
</dbReference>
<evidence type="ECO:0000256" key="6">
    <source>
        <dbReference type="ARBA" id="ARBA00022946"/>
    </source>
</evidence>
<dbReference type="InterPro" id="IPR016166">
    <property type="entry name" value="FAD-bd_PCMH"/>
</dbReference>
<evidence type="ECO:0000256" key="2">
    <source>
        <dbReference type="ARBA" id="ARBA00008000"/>
    </source>
</evidence>
<comment type="cofactor">
    <cofactor evidence="1">
        <name>FAD</name>
        <dbReference type="ChEBI" id="CHEBI:57692"/>
    </cofactor>
</comment>
<feature type="domain" description="4Fe-4S ferredoxin-type" evidence="11">
    <location>
        <begin position="590"/>
        <end position="620"/>
    </location>
</feature>
<dbReference type="InterPro" id="IPR017896">
    <property type="entry name" value="4Fe4S_Fe-S-bd"/>
</dbReference>
<evidence type="ECO:0000256" key="1">
    <source>
        <dbReference type="ARBA" id="ARBA00001974"/>
    </source>
</evidence>
<dbReference type="InterPro" id="IPR004113">
    <property type="entry name" value="FAD-bd_oxidored_4_C"/>
</dbReference>
<dbReference type="SUPFAM" id="SSF46548">
    <property type="entry name" value="alpha-helical ferredoxin"/>
    <property type="match status" value="1"/>
</dbReference>
<evidence type="ECO:0000313" key="13">
    <source>
        <dbReference type="EMBL" id="PXF29789.1"/>
    </source>
</evidence>
<evidence type="ECO:0000256" key="9">
    <source>
        <dbReference type="ARBA" id="ARBA00023014"/>
    </source>
</evidence>
<dbReference type="RefSeq" id="WP_110188873.1">
    <property type="nucleotide sequence ID" value="NZ_CP177354.1"/>
</dbReference>
<dbReference type="PANTHER" id="PTHR11748">
    <property type="entry name" value="D-LACTATE DEHYDROGENASE"/>
    <property type="match status" value="1"/>
</dbReference>
<dbReference type="PANTHER" id="PTHR11748:SF111">
    <property type="entry name" value="D-LACTATE DEHYDROGENASE, MITOCHONDRIAL-RELATED"/>
    <property type="match status" value="1"/>
</dbReference>
<keyword evidence="8" id="KW-0408">Iron</keyword>
<evidence type="ECO:0000259" key="11">
    <source>
        <dbReference type="PROSITE" id="PS51379"/>
    </source>
</evidence>
<dbReference type="PROSITE" id="PS00198">
    <property type="entry name" value="4FE4S_FER_1"/>
    <property type="match status" value="2"/>
</dbReference>
<dbReference type="InterPro" id="IPR006094">
    <property type="entry name" value="Oxid_FAD_bind_N"/>
</dbReference>
<organism evidence="13 14">
    <name type="scientific">Pokkaliibacter plantistimulans</name>
    <dbReference type="NCBI Taxonomy" id="1635171"/>
    <lineage>
        <taxon>Bacteria</taxon>
        <taxon>Pseudomonadati</taxon>
        <taxon>Pseudomonadota</taxon>
        <taxon>Gammaproteobacteria</taxon>
        <taxon>Oceanospirillales</taxon>
        <taxon>Balneatrichaceae</taxon>
        <taxon>Pokkaliibacter</taxon>
    </lineage>
</organism>
<comment type="caution">
    <text evidence="13">The sequence shown here is derived from an EMBL/GenBank/DDBJ whole genome shotgun (WGS) entry which is preliminary data.</text>
</comment>
<gene>
    <name evidence="13" type="ORF">WH50_18790</name>
</gene>
<dbReference type="Proteomes" id="UP000248090">
    <property type="component" value="Unassembled WGS sequence"/>
</dbReference>
<evidence type="ECO:0000313" key="14">
    <source>
        <dbReference type="Proteomes" id="UP000248090"/>
    </source>
</evidence>
<sequence length="944" mass="103340">MKPEYRAFASEMDGILTADSIIDDPLRLLAYGTDASFYRLIPQLVLRPKTSAQISSILRKARQHNLPVTFRTAGTSLSGQAITDSILIQLAGNWQGYHIHDGAHAISLEPGVIGAQANKYLAPFQRKIGPDPASINAAMIGGIAANNSSGMCCGTAQNSYNTLKSMKVILADGTQLDTSDQESRDTFRHSHGSLLDALESLGHQARANTMLAERIRHKYRLKNTTGYALNALIDFTDPFDILQHLMIGSEGTLGFISEITYHTVEEHAHKASGLLFFASLDTTCQAVAALKTAPVAAVEMMDRPSLRSVQDKPGMPDYVRTLPDDAAALLVECRATSAEQLESQLQAVATILDQAGLSPIIPPSFSTDPKVTGQYWGIRKGMFPAVGAVRKTGTTVIIEDVAFPVLRLAEAVRDLHQLFDKWGYHEAIIFGHALEGNLHFVFTQGFDTTEEIQRYEGLMDDVARLVVDKYDGSLKAEHGTGRNMAPYVEKEWGADGYQLMWEIKELFDPDNLLNPGVLLNRDPQVHLQNLKPLPAANTLVDTCIECGFCEPTCPSRALTLTPRQRIVIWREIARLQRSGEDPQRLEALQQDYHYQGTGTCAACGLCSTACPVGINTGDLTRQIRSQQSQRLAPRGTWIANHFAAITTATRFTLATAHATHKILGTAAMTRLTQGVRKLSHNSVGFWTPAMPTAASKHHYSTQSTSDKPRVIYLPSCASRVMGPAEGSQETESLVAMTERLLQKAGFEVIYPEGLDSLCCGMPFQSKGLFEQADQKRREVNAALLKATDNGAWPIYCDTSPCSLRLGEQLDVRLQLHDPVAFIDSHVLDNLSITPVDEPVMLHITCSTVRQGLAERLVKIMKRCATEVVIPDDITCCGFAGDKGFSTPELNASALRALKRQVPANCQEGFSTSRTCEIGLSHHSGVDYKSIVYLLDRCSQATTEG</sequence>
<keyword evidence="14" id="KW-1185">Reference proteome</keyword>
<dbReference type="Gene3D" id="3.30.70.2740">
    <property type="match status" value="1"/>
</dbReference>
<evidence type="ECO:0000256" key="5">
    <source>
        <dbReference type="ARBA" id="ARBA00022827"/>
    </source>
</evidence>
<dbReference type="PROSITE" id="PS51379">
    <property type="entry name" value="4FE4S_FER_2"/>
    <property type="match status" value="2"/>
</dbReference>
<feature type="domain" description="FAD-binding PCMH-type" evidence="12">
    <location>
        <begin position="38"/>
        <end position="266"/>
    </location>
</feature>
<dbReference type="Pfam" id="PF13183">
    <property type="entry name" value="Fer4_8"/>
    <property type="match status" value="1"/>
</dbReference>
<keyword evidence="9" id="KW-0411">Iron-sulfur</keyword>
<dbReference type="InterPro" id="IPR016164">
    <property type="entry name" value="FAD-linked_Oxase-like_C"/>
</dbReference>
<dbReference type="EMBL" id="LAPT01000097">
    <property type="protein sequence ID" value="PXF29789.1"/>
    <property type="molecule type" value="Genomic_DNA"/>
</dbReference>
<dbReference type="Gene3D" id="1.10.1060.10">
    <property type="entry name" value="Alpha-helical ferredoxin"/>
    <property type="match status" value="1"/>
</dbReference>
<dbReference type="InterPro" id="IPR004017">
    <property type="entry name" value="Cys_rich_dom"/>
</dbReference>
<evidence type="ECO:0000256" key="4">
    <source>
        <dbReference type="ARBA" id="ARBA00022723"/>
    </source>
</evidence>
<dbReference type="InterPro" id="IPR016167">
    <property type="entry name" value="FAD-bd_PCMH_sub1"/>
</dbReference>
<dbReference type="Gene3D" id="1.10.45.10">
    <property type="entry name" value="Vanillyl-alcohol Oxidase, Chain A, domain 4"/>
    <property type="match status" value="1"/>
</dbReference>
<accession>A0ABX5LUG8</accession>
<feature type="domain" description="4Fe-4S ferredoxin-type" evidence="11">
    <location>
        <begin position="532"/>
        <end position="563"/>
    </location>
</feature>
<keyword evidence="6" id="KW-0809">Transit peptide</keyword>
<dbReference type="InterPro" id="IPR017900">
    <property type="entry name" value="4Fe4S_Fe_S_CS"/>
</dbReference>
<keyword evidence="5" id="KW-0274">FAD</keyword>
<dbReference type="Gene3D" id="3.30.43.10">
    <property type="entry name" value="Uridine Diphospho-n-acetylenolpyruvylglucosamine Reductase, domain 2"/>
    <property type="match status" value="1"/>
</dbReference>
<dbReference type="Pfam" id="PF02913">
    <property type="entry name" value="FAD-oxidase_C"/>
    <property type="match status" value="1"/>
</dbReference>
<dbReference type="InterPro" id="IPR016169">
    <property type="entry name" value="FAD-bd_PCMH_sub2"/>
</dbReference>
<protein>
    <recommendedName>
        <fullName evidence="10">D-lactate dehydrogenase (cytochrome)</fullName>
        <ecNumber evidence="10">1.1.2.4</ecNumber>
    </recommendedName>
</protein>
<keyword evidence="7" id="KW-0560">Oxidoreductase</keyword>
<evidence type="ECO:0000256" key="8">
    <source>
        <dbReference type="ARBA" id="ARBA00023004"/>
    </source>
</evidence>
<keyword evidence="3" id="KW-0285">Flavoprotein</keyword>
<dbReference type="InterPro" id="IPR036318">
    <property type="entry name" value="FAD-bd_PCMH-like_sf"/>
</dbReference>
<evidence type="ECO:0000256" key="7">
    <source>
        <dbReference type="ARBA" id="ARBA00023002"/>
    </source>
</evidence>
<dbReference type="Gene3D" id="3.30.465.10">
    <property type="match status" value="1"/>
</dbReference>
<reference evidence="13 14" key="1">
    <citation type="submission" date="2015-03" db="EMBL/GenBank/DDBJ databases">
        <authorList>
            <person name="Krishnan R."/>
            <person name="Midha S."/>
            <person name="Patil P.B."/>
            <person name="Rameshkumar N."/>
        </authorList>
    </citation>
    <scope>NUCLEOTIDE SEQUENCE [LARGE SCALE GENOMIC DNA]</scope>
    <source>
        <strain evidence="13 14">L1E11</strain>
    </source>
</reference>
<dbReference type="InterPro" id="IPR016171">
    <property type="entry name" value="Vanillyl_alc_oxidase_C-sub2"/>
</dbReference>
<dbReference type="Pfam" id="PF01565">
    <property type="entry name" value="FAD_binding_4"/>
    <property type="match status" value="1"/>
</dbReference>
<evidence type="ECO:0000256" key="3">
    <source>
        <dbReference type="ARBA" id="ARBA00022630"/>
    </source>
</evidence>
<dbReference type="PROSITE" id="PS51387">
    <property type="entry name" value="FAD_PCMH"/>
    <property type="match status" value="1"/>
</dbReference>
<comment type="similarity">
    <text evidence="2">Belongs to the FAD-binding oxidoreductase/transferase type 4 family.</text>
</comment>
<proteinExistence type="inferred from homology"/>
<evidence type="ECO:0000259" key="12">
    <source>
        <dbReference type="PROSITE" id="PS51387"/>
    </source>
</evidence>
<name>A0ABX5LUG8_9GAMM</name>
<dbReference type="Pfam" id="PF02754">
    <property type="entry name" value="CCG"/>
    <property type="match status" value="1"/>
</dbReference>
<evidence type="ECO:0000256" key="10">
    <source>
        <dbReference type="ARBA" id="ARBA00038897"/>
    </source>
</evidence>
<keyword evidence="4" id="KW-0479">Metal-binding</keyword>